<evidence type="ECO:0000256" key="1">
    <source>
        <dbReference type="ARBA" id="ARBA00004651"/>
    </source>
</evidence>
<evidence type="ECO:0000256" key="5">
    <source>
        <dbReference type="ARBA" id="ARBA00022989"/>
    </source>
</evidence>
<gene>
    <name evidence="9" type="ORF">ABUW04_17735</name>
</gene>
<feature type="transmembrane region" description="Helical" evidence="7">
    <location>
        <begin position="21"/>
        <end position="42"/>
    </location>
</feature>
<feature type="transmembrane region" description="Helical" evidence="7">
    <location>
        <begin position="271"/>
        <end position="292"/>
    </location>
</feature>
<dbReference type="EMBL" id="JBEUKS010000006">
    <property type="protein sequence ID" value="MFC1440097.1"/>
    <property type="molecule type" value="Genomic_DNA"/>
</dbReference>
<dbReference type="InterPro" id="IPR010290">
    <property type="entry name" value="TM_effector"/>
</dbReference>
<evidence type="ECO:0000313" key="9">
    <source>
        <dbReference type="EMBL" id="MFC1440097.1"/>
    </source>
</evidence>
<protein>
    <submittedName>
        <fullName evidence="9">MFS transporter</fullName>
    </submittedName>
</protein>
<dbReference type="InterPro" id="IPR036259">
    <property type="entry name" value="MFS_trans_sf"/>
</dbReference>
<keyword evidence="10" id="KW-1185">Reference proteome</keyword>
<dbReference type="Proteomes" id="UP001592581">
    <property type="component" value="Unassembled WGS sequence"/>
</dbReference>
<evidence type="ECO:0000256" key="7">
    <source>
        <dbReference type="SAM" id="Phobius"/>
    </source>
</evidence>
<feature type="domain" description="Major facilitator superfamily (MFS) profile" evidence="8">
    <location>
        <begin position="1"/>
        <end position="431"/>
    </location>
</feature>
<accession>A0ABV6XPB0</accession>
<feature type="transmembrane region" description="Helical" evidence="7">
    <location>
        <begin position="407"/>
        <end position="427"/>
    </location>
</feature>
<dbReference type="PANTHER" id="PTHR23513">
    <property type="entry name" value="INTEGRAL MEMBRANE EFFLUX PROTEIN-RELATED"/>
    <property type="match status" value="1"/>
</dbReference>
<evidence type="ECO:0000256" key="6">
    <source>
        <dbReference type="ARBA" id="ARBA00023136"/>
    </source>
</evidence>
<evidence type="ECO:0000256" key="2">
    <source>
        <dbReference type="ARBA" id="ARBA00022448"/>
    </source>
</evidence>
<keyword evidence="5 7" id="KW-1133">Transmembrane helix</keyword>
<feature type="transmembrane region" description="Helical" evidence="7">
    <location>
        <begin position="177"/>
        <end position="199"/>
    </location>
</feature>
<feature type="transmembrane region" description="Helical" evidence="7">
    <location>
        <begin position="364"/>
        <end position="387"/>
    </location>
</feature>
<feature type="transmembrane region" description="Helical" evidence="7">
    <location>
        <begin position="89"/>
        <end position="106"/>
    </location>
</feature>
<comment type="subcellular location">
    <subcellularLocation>
        <location evidence="1">Cell membrane</location>
        <topology evidence="1">Multi-pass membrane protein</topology>
    </subcellularLocation>
</comment>
<dbReference type="Pfam" id="PF05977">
    <property type="entry name" value="MFS_3"/>
    <property type="match status" value="1"/>
</dbReference>
<reference evidence="9 10" key="1">
    <citation type="submission" date="2024-06" db="EMBL/GenBank/DDBJ databases">
        <authorList>
            <person name="Lee S.D."/>
        </authorList>
    </citation>
    <scope>NUCLEOTIDE SEQUENCE [LARGE SCALE GENOMIC DNA]</scope>
    <source>
        <strain evidence="9 10">N1-10</strain>
    </source>
</reference>
<keyword evidence="6 7" id="KW-0472">Membrane</keyword>
<name>A0ABV6XPB0_9ACTN</name>
<sequence length="449" mass="47748">MQRTSTRLINREYARLWCGQAVSTVGNYVFDTTLVLWIATVLAKDKVWAPAAVSGVMLSMGAAVLLVGPVAGVFVDRWDRYRTMLRSEVIRAVLVGALAIVAFLPVSALPAYGWLGLVYTVVFAVEATGQFFGPARFAILSEIITGEVDRTRAAGIGQATMATAAIIGPPLGAPLLFVFGLQWALLINAASYLFSYLVIRSMRTDISELARTEPAGPERRSLGREFVEGLRFFAGNRILVALLTVAVIVQCGTGAMNALDVFFVTENLRTAPNLFGFMSTAFGVGAIAGSLWSGRVVQRLGARATIWLALLLTGMLFVGYSRQTHFWSGLVLLTACSIPVAMVNTALGPLLLQATPQEYLGRTMAVFNPVNQLASTFSVIAAGWLASTLLQDFHADLGGLHVGPVDTVFSVSGLLIVLAAGYAFLALPHGSGRTGTGAEAEAEPDPVSV</sequence>
<dbReference type="RefSeq" id="WP_380565663.1">
    <property type="nucleotide sequence ID" value="NZ_JBEUKS010000006.1"/>
</dbReference>
<feature type="transmembrane region" description="Helical" evidence="7">
    <location>
        <begin position="48"/>
        <end position="68"/>
    </location>
</feature>
<feature type="transmembrane region" description="Helical" evidence="7">
    <location>
        <begin position="304"/>
        <end position="320"/>
    </location>
</feature>
<evidence type="ECO:0000256" key="4">
    <source>
        <dbReference type="ARBA" id="ARBA00022692"/>
    </source>
</evidence>
<dbReference type="Gene3D" id="1.20.1250.20">
    <property type="entry name" value="MFS general substrate transporter like domains"/>
    <property type="match status" value="1"/>
</dbReference>
<dbReference type="PANTHER" id="PTHR23513:SF6">
    <property type="entry name" value="MAJOR FACILITATOR SUPERFAMILY ASSOCIATED DOMAIN-CONTAINING PROTEIN"/>
    <property type="match status" value="1"/>
</dbReference>
<keyword evidence="4 7" id="KW-0812">Transmembrane</keyword>
<feature type="transmembrane region" description="Helical" evidence="7">
    <location>
        <begin position="153"/>
        <end position="171"/>
    </location>
</feature>
<dbReference type="SUPFAM" id="SSF103473">
    <property type="entry name" value="MFS general substrate transporter"/>
    <property type="match status" value="1"/>
</dbReference>
<dbReference type="PROSITE" id="PS50850">
    <property type="entry name" value="MFS"/>
    <property type="match status" value="1"/>
</dbReference>
<keyword evidence="2" id="KW-0813">Transport</keyword>
<evidence type="ECO:0000256" key="3">
    <source>
        <dbReference type="ARBA" id="ARBA00022475"/>
    </source>
</evidence>
<evidence type="ECO:0000259" key="8">
    <source>
        <dbReference type="PROSITE" id="PS50850"/>
    </source>
</evidence>
<feature type="transmembrane region" description="Helical" evidence="7">
    <location>
        <begin position="238"/>
        <end position="259"/>
    </location>
</feature>
<keyword evidence="3" id="KW-1003">Cell membrane</keyword>
<feature type="transmembrane region" description="Helical" evidence="7">
    <location>
        <begin position="326"/>
        <end position="352"/>
    </location>
</feature>
<dbReference type="InterPro" id="IPR020846">
    <property type="entry name" value="MFS_dom"/>
</dbReference>
<proteinExistence type="predicted"/>
<feature type="transmembrane region" description="Helical" evidence="7">
    <location>
        <begin position="112"/>
        <end position="132"/>
    </location>
</feature>
<dbReference type="CDD" id="cd06173">
    <property type="entry name" value="MFS_MefA_like"/>
    <property type="match status" value="1"/>
</dbReference>
<organism evidence="9 10">
    <name type="scientific">Streptacidiphilus jeojiensis</name>
    <dbReference type="NCBI Taxonomy" id="3229225"/>
    <lineage>
        <taxon>Bacteria</taxon>
        <taxon>Bacillati</taxon>
        <taxon>Actinomycetota</taxon>
        <taxon>Actinomycetes</taxon>
        <taxon>Kitasatosporales</taxon>
        <taxon>Streptomycetaceae</taxon>
        <taxon>Streptacidiphilus</taxon>
    </lineage>
</organism>
<evidence type="ECO:0000313" key="10">
    <source>
        <dbReference type="Proteomes" id="UP001592581"/>
    </source>
</evidence>
<comment type="caution">
    <text evidence="9">The sequence shown here is derived from an EMBL/GenBank/DDBJ whole genome shotgun (WGS) entry which is preliminary data.</text>
</comment>